<name>A0A4Y2H2H4_ARAVE</name>
<protein>
    <submittedName>
        <fullName evidence="1">Uncharacterized protein</fullName>
    </submittedName>
</protein>
<proteinExistence type="predicted"/>
<keyword evidence="2" id="KW-1185">Reference proteome</keyword>
<gene>
    <name evidence="1" type="ORF">AVEN_186983_1</name>
</gene>
<organism evidence="1 2">
    <name type="scientific">Araneus ventricosus</name>
    <name type="common">Orbweaver spider</name>
    <name type="synonym">Epeira ventricosa</name>
    <dbReference type="NCBI Taxonomy" id="182803"/>
    <lineage>
        <taxon>Eukaryota</taxon>
        <taxon>Metazoa</taxon>
        <taxon>Ecdysozoa</taxon>
        <taxon>Arthropoda</taxon>
        <taxon>Chelicerata</taxon>
        <taxon>Arachnida</taxon>
        <taxon>Araneae</taxon>
        <taxon>Araneomorphae</taxon>
        <taxon>Entelegynae</taxon>
        <taxon>Araneoidea</taxon>
        <taxon>Araneidae</taxon>
        <taxon>Araneus</taxon>
    </lineage>
</organism>
<comment type="caution">
    <text evidence="1">The sequence shown here is derived from an EMBL/GenBank/DDBJ whole genome shotgun (WGS) entry which is preliminary data.</text>
</comment>
<evidence type="ECO:0000313" key="1">
    <source>
        <dbReference type="EMBL" id="GBM59667.1"/>
    </source>
</evidence>
<accession>A0A4Y2H2H4</accession>
<sequence length="14" mass="1823">MRKEWLTPQRIDHI</sequence>
<feature type="non-terminal residue" evidence="1">
    <location>
        <position position="14"/>
    </location>
</feature>
<dbReference type="EMBL" id="BGPR01001694">
    <property type="protein sequence ID" value="GBM59667.1"/>
    <property type="molecule type" value="Genomic_DNA"/>
</dbReference>
<reference evidence="1 2" key="1">
    <citation type="journal article" date="2019" name="Sci. Rep.">
        <title>Orb-weaving spider Araneus ventricosus genome elucidates the spidroin gene catalogue.</title>
        <authorList>
            <person name="Kono N."/>
            <person name="Nakamura H."/>
            <person name="Ohtoshi R."/>
            <person name="Moran D.A.P."/>
            <person name="Shinohara A."/>
            <person name="Yoshida Y."/>
            <person name="Fujiwara M."/>
            <person name="Mori M."/>
            <person name="Tomita M."/>
            <person name="Arakawa K."/>
        </authorList>
    </citation>
    <scope>NUCLEOTIDE SEQUENCE [LARGE SCALE GENOMIC DNA]</scope>
</reference>
<dbReference type="Proteomes" id="UP000499080">
    <property type="component" value="Unassembled WGS sequence"/>
</dbReference>
<evidence type="ECO:0000313" key="2">
    <source>
        <dbReference type="Proteomes" id="UP000499080"/>
    </source>
</evidence>